<gene>
    <name evidence="2" type="ORF">A6A04_00515</name>
</gene>
<dbReference type="Pfam" id="PF14023">
    <property type="entry name" value="Bestrophin-like"/>
    <property type="match status" value="1"/>
</dbReference>
<reference evidence="2 3" key="1">
    <citation type="submission" date="2016-04" db="EMBL/GenBank/DDBJ databases">
        <title>Draft genome sequence of freshwater magnetotactic bacteria Magnetospirillum marisnigri SP-1 and Magnetospirillum moscoviense BB-1.</title>
        <authorList>
            <person name="Koziaeva V."/>
            <person name="Dziuba M.V."/>
            <person name="Ivanov T.M."/>
            <person name="Kuznetsov B."/>
            <person name="Grouzdev D.S."/>
        </authorList>
    </citation>
    <scope>NUCLEOTIDE SEQUENCE [LARGE SCALE GENOMIC DNA]</scope>
    <source>
        <strain evidence="2 3">SP-1</strain>
    </source>
</reference>
<keyword evidence="1" id="KW-1133">Transmembrane helix</keyword>
<organism evidence="2 3">
    <name type="scientific">Paramagnetospirillum marisnigri</name>
    <dbReference type="NCBI Taxonomy" id="1285242"/>
    <lineage>
        <taxon>Bacteria</taxon>
        <taxon>Pseudomonadati</taxon>
        <taxon>Pseudomonadota</taxon>
        <taxon>Alphaproteobacteria</taxon>
        <taxon>Rhodospirillales</taxon>
        <taxon>Magnetospirillaceae</taxon>
        <taxon>Paramagnetospirillum</taxon>
    </lineage>
</organism>
<comment type="caution">
    <text evidence="2">The sequence shown here is derived from an EMBL/GenBank/DDBJ whole genome shotgun (WGS) entry which is preliminary data.</text>
</comment>
<feature type="transmembrane region" description="Helical" evidence="1">
    <location>
        <begin position="213"/>
        <end position="232"/>
    </location>
</feature>
<dbReference type="EMBL" id="LWQT01000044">
    <property type="protein sequence ID" value="OAN52218.1"/>
    <property type="molecule type" value="Genomic_DNA"/>
</dbReference>
<evidence type="ECO:0000256" key="1">
    <source>
        <dbReference type="SAM" id="Phobius"/>
    </source>
</evidence>
<name>A0A178MS46_9PROT</name>
<feature type="transmembrane region" description="Helical" evidence="1">
    <location>
        <begin position="6"/>
        <end position="29"/>
    </location>
</feature>
<sequence>MDFGAYDHYFYAVVALLGTVAAAWFLLWVTLRSPWAEEIRTYRGMSPPFLGVVGVLFALTLAFLANDTWNAHDRALNAVHQEGDALRSIKALAAPLPQASRRAVEAAVADYARITVEEEWPLLARRLSSQEAADRLDALLALLSGEEISLTSQPATHALMLTQVTQVRVARSMRIALSRTHVNPLKWLGMAGLGFLTMISIAMVHVDQARAEILAVAIFAAAAAPTAAIVLVQGNPFQPPTVITDAPIRALVPS</sequence>
<keyword evidence="3" id="KW-1185">Reference proteome</keyword>
<feature type="transmembrane region" description="Helical" evidence="1">
    <location>
        <begin position="49"/>
        <end position="66"/>
    </location>
</feature>
<dbReference type="OrthoDB" id="797232at2"/>
<dbReference type="STRING" id="1285242.A6A04_00515"/>
<protein>
    <recommendedName>
        <fullName evidence="4">DUF4239 domain-containing protein</fullName>
    </recommendedName>
</protein>
<dbReference type="RefSeq" id="WP_068491035.1">
    <property type="nucleotide sequence ID" value="NZ_LWQT01000044.1"/>
</dbReference>
<keyword evidence="1" id="KW-0472">Membrane</keyword>
<evidence type="ECO:0000313" key="3">
    <source>
        <dbReference type="Proteomes" id="UP000078428"/>
    </source>
</evidence>
<dbReference type="AlphaFoldDB" id="A0A178MS46"/>
<dbReference type="Proteomes" id="UP000078428">
    <property type="component" value="Unassembled WGS sequence"/>
</dbReference>
<keyword evidence="1" id="KW-0812">Transmembrane</keyword>
<evidence type="ECO:0000313" key="2">
    <source>
        <dbReference type="EMBL" id="OAN52218.1"/>
    </source>
</evidence>
<feature type="transmembrane region" description="Helical" evidence="1">
    <location>
        <begin position="187"/>
        <end position="206"/>
    </location>
</feature>
<evidence type="ECO:0008006" key="4">
    <source>
        <dbReference type="Google" id="ProtNLM"/>
    </source>
</evidence>
<proteinExistence type="predicted"/>
<accession>A0A178MS46</accession>
<dbReference type="InterPro" id="IPR025333">
    <property type="entry name" value="DUF4239"/>
</dbReference>